<evidence type="ECO:0000313" key="3">
    <source>
        <dbReference type="Proteomes" id="UP000294739"/>
    </source>
</evidence>
<feature type="region of interest" description="Disordered" evidence="1">
    <location>
        <begin position="45"/>
        <end position="74"/>
    </location>
</feature>
<protein>
    <submittedName>
        <fullName evidence="2">Uncharacterized protein</fullName>
    </submittedName>
</protein>
<evidence type="ECO:0000256" key="1">
    <source>
        <dbReference type="SAM" id="MobiDB-lite"/>
    </source>
</evidence>
<evidence type="ECO:0000313" key="2">
    <source>
        <dbReference type="EMBL" id="TDE10656.1"/>
    </source>
</evidence>
<dbReference type="RefSeq" id="WP_131894435.1">
    <property type="nucleotide sequence ID" value="NZ_SMKZ01000013.1"/>
</dbReference>
<sequence>MAAQLDHEPDVVPLDAALSALRLVVVVDAKGQPYVTRSSLAAALRQRPGKHEGAGLVASRRPHDADRSDSTHEL</sequence>
<dbReference type="EMBL" id="SMKZ01000013">
    <property type="protein sequence ID" value="TDE10656.1"/>
    <property type="molecule type" value="Genomic_DNA"/>
</dbReference>
<dbReference type="InParanoid" id="A0A4R5DAJ7"/>
<reference evidence="2 3" key="1">
    <citation type="submission" date="2019-03" db="EMBL/GenBank/DDBJ databases">
        <title>Draft genome sequences of novel Actinobacteria.</title>
        <authorList>
            <person name="Sahin N."/>
            <person name="Ay H."/>
            <person name="Saygin H."/>
        </authorList>
    </citation>
    <scope>NUCLEOTIDE SEQUENCE [LARGE SCALE GENOMIC DNA]</scope>
    <source>
        <strain evidence="2 3">5K138</strain>
    </source>
</reference>
<feature type="compositionally biased region" description="Basic and acidic residues" evidence="1">
    <location>
        <begin position="61"/>
        <end position="74"/>
    </location>
</feature>
<name>A0A4R5DAJ7_9ACTN</name>
<gene>
    <name evidence="2" type="ORF">E1269_11320</name>
</gene>
<keyword evidence="3" id="KW-1185">Reference proteome</keyword>
<proteinExistence type="predicted"/>
<dbReference type="Proteomes" id="UP000294739">
    <property type="component" value="Unassembled WGS sequence"/>
</dbReference>
<accession>A0A4R5DAJ7</accession>
<comment type="caution">
    <text evidence="2">The sequence shown here is derived from an EMBL/GenBank/DDBJ whole genome shotgun (WGS) entry which is preliminary data.</text>
</comment>
<dbReference type="AlphaFoldDB" id="A0A4R5DAJ7"/>
<organism evidence="2 3">
    <name type="scientific">Jiangella asiatica</name>
    <dbReference type="NCBI Taxonomy" id="2530372"/>
    <lineage>
        <taxon>Bacteria</taxon>
        <taxon>Bacillati</taxon>
        <taxon>Actinomycetota</taxon>
        <taxon>Actinomycetes</taxon>
        <taxon>Jiangellales</taxon>
        <taxon>Jiangellaceae</taxon>
        <taxon>Jiangella</taxon>
    </lineage>
</organism>